<name>A0A0Q1HDH4_9FLAO</name>
<evidence type="ECO:0000313" key="1">
    <source>
        <dbReference type="EMBL" id="KQC31490.1"/>
    </source>
</evidence>
<proteinExistence type="predicted"/>
<protein>
    <submittedName>
        <fullName evidence="1">Uncharacterized protein</fullName>
    </submittedName>
</protein>
<keyword evidence="2" id="KW-1185">Reference proteome</keyword>
<dbReference type="Proteomes" id="UP000050827">
    <property type="component" value="Unassembled WGS sequence"/>
</dbReference>
<dbReference type="EMBL" id="LCTZ01000002">
    <property type="protein sequence ID" value="KQC31490.1"/>
    <property type="molecule type" value="Genomic_DNA"/>
</dbReference>
<dbReference type="AlphaFoldDB" id="A0A0Q1HDH4"/>
<reference evidence="1 2" key="1">
    <citation type="submission" date="2015-04" db="EMBL/GenBank/DDBJ databases">
        <title>Complete genome of flavobacterium.</title>
        <authorList>
            <person name="Kwon Y.M."/>
            <person name="Kim S.-J."/>
        </authorList>
    </citation>
    <scope>NUCLEOTIDE SEQUENCE [LARGE SCALE GENOMIC DNA]</scope>
    <source>
        <strain evidence="1 2">DK169</strain>
    </source>
</reference>
<organism evidence="1 2">
    <name type="scientific">Flagellimonas eckloniae</name>
    <dbReference type="NCBI Taxonomy" id="346185"/>
    <lineage>
        <taxon>Bacteria</taxon>
        <taxon>Pseudomonadati</taxon>
        <taxon>Bacteroidota</taxon>
        <taxon>Flavobacteriia</taxon>
        <taxon>Flavobacteriales</taxon>
        <taxon>Flavobacteriaceae</taxon>
        <taxon>Flagellimonas</taxon>
    </lineage>
</organism>
<accession>A0A0Q1HDH4</accession>
<sequence length="75" mass="8851">MKVLLEKDWCYTLYSNNESYRLEVICGSIALYELKILLNQKEIEKFLNHGESYIIELAEDISKNSTSYLKRSIKN</sequence>
<dbReference type="STRING" id="346185.AAY42_17635"/>
<evidence type="ECO:0000313" key="2">
    <source>
        <dbReference type="Proteomes" id="UP000050827"/>
    </source>
</evidence>
<gene>
    <name evidence="1" type="ORF">AAY42_17635</name>
</gene>
<comment type="caution">
    <text evidence="1">The sequence shown here is derived from an EMBL/GenBank/DDBJ whole genome shotgun (WGS) entry which is preliminary data.</text>
</comment>